<keyword evidence="2" id="KW-0378">Hydrolase</keyword>
<evidence type="ECO:0000256" key="1">
    <source>
        <dbReference type="ARBA" id="ARBA00022649"/>
    </source>
</evidence>
<sequence>MELKTHKVIITTPAQKEMRKIPTDYYRAIVKHVFELAENPRPFGCIKLSGFENSYRIRVGMYRIIYTIEDEILTVEVVKVDHRNSVYK</sequence>
<dbReference type="Pfam" id="PF05016">
    <property type="entry name" value="ParE_toxin"/>
    <property type="match status" value="1"/>
</dbReference>
<dbReference type="InterPro" id="IPR035093">
    <property type="entry name" value="RelE/ParE_toxin_dom_sf"/>
</dbReference>
<accession>A0A5J4RR53</accession>
<dbReference type="EMBL" id="SNRY01000791">
    <property type="protein sequence ID" value="KAA6336446.1"/>
    <property type="molecule type" value="Genomic_DNA"/>
</dbReference>
<gene>
    <name evidence="2" type="ORF">EZS27_015393</name>
</gene>
<dbReference type="InterPro" id="IPR007712">
    <property type="entry name" value="RelE/ParE_toxin"/>
</dbReference>
<organism evidence="2">
    <name type="scientific">termite gut metagenome</name>
    <dbReference type="NCBI Taxonomy" id="433724"/>
    <lineage>
        <taxon>unclassified sequences</taxon>
        <taxon>metagenomes</taxon>
        <taxon>organismal metagenomes</taxon>
    </lineage>
</organism>
<dbReference type="GO" id="GO:0016787">
    <property type="term" value="F:hydrolase activity"/>
    <property type="evidence" value="ECO:0007669"/>
    <property type="project" value="UniProtKB-KW"/>
</dbReference>
<comment type="caution">
    <text evidence="2">The sequence shown here is derived from an EMBL/GenBank/DDBJ whole genome shotgun (WGS) entry which is preliminary data.</text>
</comment>
<name>A0A5J4RR53_9ZZZZ</name>
<dbReference type="PANTHER" id="PTHR35601">
    <property type="entry name" value="TOXIN RELE"/>
    <property type="match status" value="1"/>
</dbReference>
<proteinExistence type="predicted"/>
<keyword evidence="1" id="KW-1277">Toxin-antitoxin system</keyword>
<dbReference type="PANTHER" id="PTHR35601:SF1">
    <property type="entry name" value="TOXIN RELE"/>
    <property type="match status" value="1"/>
</dbReference>
<dbReference type="Gene3D" id="3.30.2310.20">
    <property type="entry name" value="RelE-like"/>
    <property type="match status" value="1"/>
</dbReference>
<reference evidence="2" key="1">
    <citation type="submission" date="2019-03" db="EMBL/GenBank/DDBJ databases">
        <title>Single cell metagenomics reveals metabolic interactions within the superorganism composed of flagellate Streblomastix strix and complex community of Bacteroidetes bacteria on its surface.</title>
        <authorList>
            <person name="Treitli S.C."/>
            <person name="Kolisko M."/>
            <person name="Husnik F."/>
            <person name="Keeling P."/>
            <person name="Hampl V."/>
        </authorList>
    </citation>
    <scope>NUCLEOTIDE SEQUENCE</scope>
    <source>
        <strain evidence="2">STM</strain>
    </source>
</reference>
<dbReference type="EC" id="3.1.-.-" evidence="2"/>
<dbReference type="SUPFAM" id="SSF143011">
    <property type="entry name" value="RelE-like"/>
    <property type="match status" value="1"/>
</dbReference>
<dbReference type="AlphaFoldDB" id="A0A5J4RR53"/>
<evidence type="ECO:0000313" key="2">
    <source>
        <dbReference type="EMBL" id="KAA6336446.1"/>
    </source>
</evidence>
<protein>
    <submittedName>
        <fullName evidence="2">Toxin RelG</fullName>
        <ecNumber evidence="2">3.1.-.-</ecNumber>
    </submittedName>
</protein>